<dbReference type="Proteomes" id="UP000663923">
    <property type="component" value="Chromosome"/>
</dbReference>
<evidence type="ECO:0000259" key="2">
    <source>
        <dbReference type="Pfam" id="PF13577"/>
    </source>
</evidence>
<sequence>MDRLAIAADKLECTELVTRVARAIDRCDAELLKTLFHPDATDDHGIFVGSVDEFIEWVMPLLATMKRTQHIIGQVLIEVDGDHAVGESYFIAHHAMNSPEGDILMIAAGRYLDRFERRDGCWKISHRHAVYDWNSVEPMTDSYDRANPASMTLGTRGTSDASYSHLASQGITAS</sequence>
<dbReference type="CDD" id="cd00531">
    <property type="entry name" value="NTF2_like"/>
    <property type="match status" value="1"/>
</dbReference>
<reference evidence="3 4" key="1">
    <citation type="submission" date="2021-03" db="EMBL/GenBank/DDBJ databases">
        <title>Complete genome of Parasphingorhabdus_sp.JHSY0214.</title>
        <authorList>
            <person name="Yoo J.H."/>
            <person name="Bae J.W."/>
        </authorList>
    </citation>
    <scope>NUCLEOTIDE SEQUENCE [LARGE SCALE GENOMIC DNA]</scope>
    <source>
        <strain evidence="3 4">JHSY0214</strain>
    </source>
</reference>
<name>A0ABX7T7B3_9SPHN</name>
<evidence type="ECO:0000256" key="1">
    <source>
        <dbReference type="SAM" id="MobiDB-lite"/>
    </source>
</evidence>
<accession>A0ABX7T7B3</accession>
<dbReference type="RefSeq" id="WP_207987845.1">
    <property type="nucleotide sequence ID" value="NZ_CP071794.1"/>
</dbReference>
<organism evidence="3 4">
    <name type="scientific">Parasphingorhabdus cellanae</name>
    <dbReference type="NCBI Taxonomy" id="2806553"/>
    <lineage>
        <taxon>Bacteria</taxon>
        <taxon>Pseudomonadati</taxon>
        <taxon>Pseudomonadota</taxon>
        <taxon>Alphaproteobacteria</taxon>
        <taxon>Sphingomonadales</taxon>
        <taxon>Sphingomonadaceae</taxon>
        <taxon>Parasphingorhabdus</taxon>
    </lineage>
</organism>
<feature type="domain" description="SnoaL-like" evidence="2">
    <location>
        <begin position="7"/>
        <end position="128"/>
    </location>
</feature>
<evidence type="ECO:0000313" key="3">
    <source>
        <dbReference type="EMBL" id="QTD56022.1"/>
    </source>
</evidence>
<protein>
    <submittedName>
        <fullName evidence="3">Nuclear transport factor 2 family protein</fullName>
    </submittedName>
</protein>
<dbReference type="EMBL" id="CP071794">
    <property type="protein sequence ID" value="QTD56022.1"/>
    <property type="molecule type" value="Genomic_DNA"/>
</dbReference>
<proteinExistence type="predicted"/>
<dbReference type="SUPFAM" id="SSF54427">
    <property type="entry name" value="NTF2-like"/>
    <property type="match status" value="1"/>
</dbReference>
<feature type="region of interest" description="Disordered" evidence="1">
    <location>
        <begin position="154"/>
        <end position="174"/>
    </location>
</feature>
<dbReference type="InterPro" id="IPR037401">
    <property type="entry name" value="SnoaL-like"/>
</dbReference>
<dbReference type="Gene3D" id="3.10.450.50">
    <property type="match status" value="1"/>
</dbReference>
<keyword evidence="4" id="KW-1185">Reference proteome</keyword>
<dbReference type="Pfam" id="PF13577">
    <property type="entry name" value="SnoaL_4"/>
    <property type="match status" value="1"/>
</dbReference>
<dbReference type="InterPro" id="IPR032710">
    <property type="entry name" value="NTF2-like_dom_sf"/>
</dbReference>
<gene>
    <name evidence="3" type="ORF">J4G78_17940</name>
</gene>
<evidence type="ECO:0000313" key="4">
    <source>
        <dbReference type="Proteomes" id="UP000663923"/>
    </source>
</evidence>